<evidence type="ECO:0000313" key="9">
    <source>
        <dbReference type="Proteomes" id="UP000035368"/>
    </source>
</evidence>
<dbReference type="AlphaFoldDB" id="A0A0G3GPK3"/>
<keyword evidence="5 7" id="KW-1133">Transmembrane helix</keyword>
<feature type="transmembrane region" description="Helical" evidence="7">
    <location>
        <begin position="118"/>
        <end position="135"/>
    </location>
</feature>
<dbReference type="InterPro" id="IPR003370">
    <property type="entry name" value="Chromate_transpt"/>
</dbReference>
<evidence type="ECO:0000256" key="5">
    <source>
        <dbReference type="ARBA" id="ARBA00022989"/>
    </source>
</evidence>
<evidence type="ECO:0000256" key="4">
    <source>
        <dbReference type="ARBA" id="ARBA00022692"/>
    </source>
</evidence>
<dbReference type="Pfam" id="PF02417">
    <property type="entry name" value="Chromate_transp"/>
    <property type="match status" value="2"/>
</dbReference>
<sequence length="399" mass="41539">MSKSRKGHTIGDIWEIARTFTRLGLTSFGGPTAHLGYFKDTFVDKLRWMSEAEYARTVALCQFLPGPASSQVGMAIGYRKAGLGGLFAAWLAFTAPSALALGIFGLGVDSVDLDQHRGLLAGLLAAAVAVVFHAVSTMARSLASTPFTATISVTSALAVLLVPSAITQVAIIVGAATIGVFLSSPRAQDTYPNDPTTGHQVGSRTAWLALVILVGLLLILPVATRLTPSHVLAQWAAFFQSGALVFGGGHVVLPLLEQHTVQQEWVTAQEFLAGYSAAQAVPGPLFTFASYLGAVDSGVVGAIIATLAIFAPSVLLVLVGMHWWDRLQRFPRVSQGVAAVNAAVVGLLAAALYDPVFTHGVTGPASLCVAALSWLGLTQWHLPAWAVAVGAALVGAVVL</sequence>
<keyword evidence="3" id="KW-1003">Cell membrane</keyword>
<dbReference type="GO" id="GO:0005886">
    <property type="term" value="C:plasma membrane"/>
    <property type="evidence" value="ECO:0007669"/>
    <property type="project" value="UniProtKB-SubCell"/>
</dbReference>
<dbReference type="KEGG" id="cei:CEPID_06220"/>
<dbReference type="EMBL" id="CP011541">
    <property type="protein sequence ID" value="AKK03104.1"/>
    <property type="molecule type" value="Genomic_DNA"/>
</dbReference>
<evidence type="ECO:0000256" key="6">
    <source>
        <dbReference type="ARBA" id="ARBA00023136"/>
    </source>
</evidence>
<evidence type="ECO:0000313" key="8">
    <source>
        <dbReference type="EMBL" id="AKK03104.1"/>
    </source>
</evidence>
<dbReference type="PANTHER" id="PTHR33567:SF3">
    <property type="entry name" value="CHROMATE ION TRANSPORTER (EUROFUNG)"/>
    <property type="match status" value="1"/>
</dbReference>
<dbReference type="Proteomes" id="UP000035368">
    <property type="component" value="Chromosome"/>
</dbReference>
<dbReference type="GO" id="GO:0015109">
    <property type="term" value="F:chromate transmembrane transporter activity"/>
    <property type="evidence" value="ECO:0007669"/>
    <property type="project" value="InterPro"/>
</dbReference>
<evidence type="ECO:0000256" key="2">
    <source>
        <dbReference type="ARBA" id="ARBA00005262"/>
    </source>
</evidence>
<feature type="transmembrane region" description="Helical" evidence="7">
    <location>
        <begin position="336"/>
        <end position="353"/>
    </location>
</feature>
<evidence type="ECO:0000256" key="1">
    <source>
        <dbReference type="ARBA" id="ARBA00004651"/>
    </source>
</evidence>
<evidence type="ECO:0000256" key="3">
    <source>
        <dbReference type="ARBA" id="ARBA00022475"/>
    </source>
</evidence>
<comment type="subcellular location">
    <subcellularLocation>
        <location evidence="1">Cell membrane</location>
        <topology evidence="1">Multi-pass membrane protein</topology>
    </subcellularLocation>
</comment>
<feature type="transmembrane region" description="Helical" evidence="7">
    <location>
        <begin position="299"/>
        <end position="324"/>
    </location>
</feature>
<gene>
    <name evidence="8" type="ORF">CEPID_06220</name>
</gene>
<feature type="transmembrane region" description="Helical" evidence="7">
    <location>
        <begin position="235"/>
        <end position="256"/>
    </location>
</feature>
<keyword evidence="6 7" id="KW-0472">Membrane</keyword>
<keyword evidence="9" id="KW-1185">Reference proteome</keyword>
<dbReference type="PATRIC" id="fig|1050174.4.peg.1258"/>
<protein>
    <submittedName>
        <fullName evidence="8">Chromate transporter, chromate ion transporter family</fullName>
    </submittedName>
</protein>
<feature type="transmembrane region" description="Helical" evidence="7">
    <location>
        <begin position="83"/>
        <end position="106"/>
    </location>
</feature>
<feature type="transmembrane region" description="Helical" evidence="7">
    <location>
        <begin position="156"/>
        <end position="184"/>
    </location>
</feature>
<proteinExistence type="inferred from homology"/>
<evidence type="ECO:0000256" key="7">
    <source>
        <dbReference type="SAM" id="Phobius"/>
    </source>
</evidence>
<reference evidence="8 9" key="1">
    <citation type="submission" date="2015-05" db="EMBL/GenBank/DDBJ databases">
        <title>Complete genome sequence of Corynebacterium epidermidicanis DSM 45586, isolated from the skin of a dog suffering from pruritus.</title>
        <authorList>
            <person name="Ruckert C."/>
            <person name="Albersmeier A."/>
            <person name="Winkler A."/>
            <person name="Tauch A."/>
        </authorList>
    </citation>
    <scope>NUCLEOTIDE SEQUENCE [LARGE SCALE GENOMIC DNA]</scope>
    <source>
        <strain evidence="8 9">DSM 45586</strain>
    </source>
</reference>
<dbReference type="PIRSF" id="PIRSF004810">
    <property type="entry name" value="ChrA"/>
    <property type="match status" value="1"/>
</dbReference>
<accession>A0A0G3GPK3</accession>
<comment type="similarity">
    <text evidence="2">Belongs to the chromate ion transporter (CHR) (TC 2.A.51) family.</text>
</comment>
<feature type="transmembrane region" description="Helical" evidence="7">
    <location>
        <begin position="380"/>
        <end position="398"/>
    </location>
</feature>
<dbReference type="NCBIfam" id="TIGR00937">
    <property type="entry name" value="2A51"/>
    <property type="match status" value="1"/>
</dbReference>
<dbReference type="InterPro" id="IPR014047">
    <property type="entry name" value="Chr_Tranpt_l_chain"/>
</dbReference>
<feature type="transmembrane region" description="Helical" evidence="7">
    <location>
        <begin position="204"/>
        <end position="223"/>
    </location>
</feature>
<name>A0A0G3GPK3_9CORY</name>
<keyword evidence="4 7" id="KW-0812">Transmembrane</keyword>
<dbReference type="PANTHER" id="PTHR33567">
    <property type="entry name" value="CHROMATE ION TRANSPORTER (EUROFUNG)"/>
    <property type="match status" value="1"/>
</dbReference>
<organism evidence="8 9">
    <name type="scientific">Corynebacterium epidermidicanis</name>
    <dbReference type="NCBI Taxonomy" id="1050174"/>
    <lineage>
        <taxon>Bacteria</taxon>
        <taxon>Bacillati</taxon>
        <taxon>Actinomycetota</taxon>
        <taxon>Actinomycetes</taxon>
        <taxon>Mycobacteriales</taxon>
        <taxon>Corynebacteriaceae</taxon>
        <taxon>Corynebacterium</taxon>
    </lineage>
</organism>